<dbReference type="Proteomes" id="UP000019376">
    <property type="component" value="Unassembled WGS sequence"/>
</dbReference>
<dbReference type="AlphaFoldDB" id="S7ZV87"/>
<dbReference type="eggNOG" id="ENOG502R6JX">
    <property type="taxonomic scope" value="Eukaryota"/>
</dbReference>
<name>S7ZV87_PENO1</name>
<protein>
    <submittedName>
        <fullName evidence="1">Uncharacterized protein</fullName>
    </submittedName>
</protein>
<accession>S7ZV87</accession>
<proteinExistence type="predicted"/>
<gene>
    <name evidence="1" type="ORF">PDE_09624</name>
</gene>
<evidence type="ECO:0000313" key="2">
    <source>
        <dbReference type="Proteomes" id="UP000019376"/>
    </source>
</evidence>
<dbReference type="EMBL" id="KB644415">
    <property type="protein sequence ID" value="EPS34660.1"/>
    <property type="molecule type" value="Genomic_DNA"/>
</dbReference>
<dbReference type="STRING" id="933388.S7ZV87"/>
<dbReference type="PANTHER" id="PTHR35179:SF2">
    <property type="entry name" value="START DOMAIN-CONTAINING PROTEIN"/>
    <property type="match status" value="1"/>
</dbReference>
<dbReference type="HOGENOM" id="CLU_030046_2_0_1"/>
<reference evidence="1 2" key="1">
    <citation type="journal article" date="2013" name="PLoS ONE">
        <title>Genomic and secretomic analyses reveal unique features of the lignocellulolytic enzyme system of Penicillium decumbens.</title>
        <authorList>
            <person name="Liu G."/>
            <person name="Zhang L."/>
            <person name="Wei X."/>
            <person name="Zou G."/>
            <person name="Qin Y."/>
            <person name="Ma L."/>
            <person name="Li J."/>
            <person name="Zheng H."/>
            <person name="Wang S."/>
            <person name="Wang C."/>
            <person name="Xun L."/>
            <person name="Zhao G.-P."/>
            <person name="Zhou Z."/>
            <person name="Qu Y."/>
        </authorList>
    </citation>
    <scope>NUCLEOTIDE SEQUENCE [LARGE SCALE GENOMIC DNA]</scope>
    <source>
        <strain evidence="2">114-2 / CGMCC 5302</strain>
    </source>
</reference>
<organism evidence="1 2">
    <name type="scientific">Penicillium oxalicum (strain 114-2 / CGMCC 5302)</name>
    <name type="common">Penicillium decumbens</name>
    <dbReference type="NCBI Taxonomy" id="933388"/>
    <lineage>
        <taxon>Eukaryota</taxon>
        <taxon>Fungi</taxon>
        <taxon>Dikarya</taxon>
        <taxon>Ascomycota</taxon>
        <taxon>Pezizomycotina</taxon>
        <taxon>Eurotiomycetes</taxon>
        <taxon>Eurotiomycetidae</taxon>
        <taxon>Eurotiales</taxon>
        <taxon>Aspergillaceae</taxon>
        <taxon>Penicillium</taxon>
    </lineage>
</organism>
<dbReference type="OrthoDB" id="5393654at2759"/>
<dbReference type="PhylomeDB" id="S7ZV87"/>
<keyword evidence="2" id="KW-1185">Reference proteome</keyword>
<evidence type="ECO:0000313" key="1">
    <source>
        <dbReference type="EMBL" id="EPS34660.1"/>
    </source>
</evidence>
<dbReference type="PANTHER" id="PTHR35179">
    <property type="entry name" value="PROTEIN CBG02620"/>
    <property type="match status" value="1"/>
</dbReference>
<sequence length="276" mass="31588">MPWSVSQSFKYYVSSVSQVKHLASYNWIEAPTPTIAVPGYTGLAYIAQNAARYPDSPLELIFRALFIEQPNILRKLLSFIDPHSAINSEFIGESQFRGFGRQFEKSYTIPQAKGSTGHHRIIYYQLGSLNFLVRHEVDGYVKDDGDQQNFITSAWELLNLSQSKPLKEKRFSSSILRIQHFGEPVTRESTLEIKTRAAKKPLDLEKVIPRLWISQTPKPVRAHHHGGKFTSPEVEDVTIQIQDWERRRQGEINLLVNLIKRIIHQTRAFGGSSTAR</sequence>